<dbReference type="AlphaFoldDB" id="A0A7W4VQ37"/>
<dbReference type="Pfam" id="PF07883">
    <property type="entry name" value="Cupin_2"/>
    <property type="match status" value="1"/>
</dbReference>
<evidence type="ECO:0000313" key="3">
    <source>
        <dbReference type="Proteomes" id="UP000532010"/>
    </source>
</evidence>
<dbReference type="Proteomes" id="UP000532010">
    <property type="component" value="Unassembled WGS sequence"/>
</dbReference>
<dbReference type="InterPro" id="IPR013096">
    <property type="entry name" value="Cupin_2"/>
</dbReference>
<organism evidence="2 3">
    <name type="scientific">Microvirga lupini</name>
    <dbReference type="NCBI Taxonomy" id="420324"/>
    <lineage>
        <taxon>Bacteria</taxon>
        <taxon>Pseudomonadati</taxon>
        <taxon>Pseudomonadota</taxon>
        <taxon>Alphaproteobacteria</taxon>
        <taxon>Hyphomicrobiales</taxon>
        <taxon>Methylobacteriaceae</taxon>
        <taxon>Microvirga</taxon>
    </lineage>
</organism>
<dbReference type="InterPro" id="IPR014710">
    <property type="entry name" value="RmlC-like_jellyroll"/>
</dbReference>
<gene>
    <name evidence="2" type="ORF">FHR70_004284</name>
</gene>
<evidence type="ECO:0000313" key="2">
    <source>
        <dbReference type="EMBL" id="MBB3021193.1"/>
    </source>
</evidence>
<feature type="domain" description="Cupin type-2" evidence="1">
    <location>
        <begin position="44"/>
        <end position="107"/>
    </location>
</feature>
<dbReference type="RefSeq" id="WP_183453879.1">
    <property type="nucleotide sequence ID" value="NZ_JACHWB010000008.1"/>
</dbReference>
<proteinExistence type="predicted"/>
<reference evidence="2 3" key="1">
    <citation type="submission" date="2020-08" db="EMBL/GenBank/DDBJ databases">
        <title>The Agave Microbiome: Exploring the role of microbial communities in plant adaptations to desert environments.</title>
        <authorList>
            <person name="Partida-Martinez L.P."/>
        </authorList>
    </citation>
    <scope>NUCLEOTIDE SEQUENCE [LARGE SCALE GENOMIC DNA]</scope>
    <source>
        <strain evidence="2 3">AT3.9</strain>
    </source>
</reference>
<comment type="caution">
    <text evidence="2">The sequence shown here is derived from an EMBL/GenBank/DDBJ whole genome shotgun (WGS) entry which is preliminary data.</text>
</comment>
<accession>A0A7W4VQ37</accession>
<dbReference type="SUPFAM" id="SSF51182">
    <property type="entry name" value="RmlC-like cupins"/>
    <property type="match status" value="1"/>
</dbReference>
<dbReference type="InterPro" id="IPR011051">
    <property type="entry name" value="RmlC_Cupin_sf"/>
</dbReference>
<evidence type="ECO:0000259" key="1">
    <source>
        <dbReference type="Pfam" id="PF07883"/>
    </source>
</evidence>
<keyword evidence="3" id="KW-1185">Reference proteome</keyword>
<name>A0A7W4VQ37_9HYPH</name>
<keyword evidence="2" id="KW-0413">Isomerase</keyword>
<sequence>MTDGKPRVLNRADWATHPSLFWKGHVEGHTLGTGATVLFYSTEEVGGGPKWHVHPYDEIFIIREGRALFTVGEERFECEKGQVVFGPAHVPHKFVNLGPGRLETTDVHVNDRWIQCNLPDPEIEAV</sequence>
<protein>
    <submittedName>
        <fullName evidence="2">Mannose-6-phosphate isomerase-like protein (Cupin superfamily)</fullName>
    </submittedName>
</protein>
<dbReference type="Gene3D" id="2.60.120.10">
    <property type="entry name" value="Jelly Rolls"/>
    <property type="match status" value="1"/>
</dbReference>
<dbReference type="GO" id="GO:0016853">
    <property type="term" value="F:isomerase activity"/>
    <property type="evidence" value="ECO:0007669"/>
    <property type="project" value="UniProtKB-KW"/>
</dbReference>
<dbReference type="EMBL" id="JACHWB010000008">
    <property type="protein sequence ID" value="MBB3021193.1"/>
    <property type="molecule type" value="Genomic_DNA"/>
</dbReference>